<proteinExistence type="inferred from homology"/>
<evidence type="ECO:0000256" key="4">
    <source>
        <dbReference type="ARBA" id="ARBA00022692"/>
    </source>
</evidence>
<keyword evidence="3" id="KW-0813">Transport</keyword>
<comment type="caution">
    <text evidence="9">The sequence shown here is derived from an EMBL/GenBank/DDBJ whole genome shotgun (WGS) entry which is preliminary data.</text>
</comment>
<evidence type="ECO:0000256" key="6">
    <source>
        <dbReference type="ARBA" id="ARBA00023136"/>
    </source>
</evidence>
<dbReference type="RefSeq" id="WP_311535690.1">
    <property type="nucleotide sequence ID" value="NZ_JAVRHQ010000020.1"/>
</dbReference>
<feature type="domain" description="Cation efflux protein transmembrane" evidence="8">
    <location>
        <begin position="29"/>
        <end position="227"/>
    </location>
</feature>
<dbReference type="Pfam" id="PF01545">
    <property type="entry name" value="Cation_efflux"/>
    <property type="match status" value="1"/>
</dbReference>
<protein>
    <submittedName>
        <fullName evidence="9">Cation diffusion facilitator family transporter</fullName>
    </submittedName>
</protein>
<feature type="transmembrane region" description="Helical" evidence="7">
    <location>
        <begin position="56"/>
        <end position="75"/>
    </location>
</feature>
<gene>
    <name evidence="9" type="ORF">RM553_14640</name>
</gene>
<dbReference type="InterPro" id="IPR002524">
    <property type="entry name" value="Cation_efflux"/>
</dbReference>
<evidence type="ECO:0000259" key="8">
    <source>
        <dbReference type="Pfam" id="PF01545"/>
    </source>
</evidence>
<evidence type="ECO:0000256" key="2">
    <source>
        <dbReference type="ARBA" id="ARBA00008114"/>
    </source>
</evidence>
<dbReference type="EMBL" id="JAVRHQ010000020">
    <property type="protein sequence ID" value="MDT0644072.1"/>
    <property type="molecule type" value="Genomic_DNA"/>
</dbReference>
<dbReference type="PANTHER" id="PTHR43840">
    <property type="entry name" value="MITOCHONDRIAL METAL TRANSPORTER 1-RELATED"/>
    <property type="match status" value="1"/>
</dbReference>
<organism evidence="9 10">
    <name type="scientific">Autumnicola tepida</name>
    <dbReference type="NCBI Taxonomy" id="3075595"/>
    <lineage>
        <taxon>Bacteria</taxon>
        <taxon>Pseudomonadati</taxon>
        <taxon>Bacteroidota</taxon>
        <taxon>Flavobacteriia</taxon>
        <taxon>Flavobacteriales</taxon>
        <taxon>Flavobacteriaceae</taxon>
        <taxon>Autumnicola</taxon>
    </lineage>
</organism>
<accession>A0ABU3CCK5</accession>
<evidence type="ECO:0000313" key="9">
    <source>
        <dbReference type="EMBL" id="MDT0644072.1"/>
    </source>
</evidence>
<name>A0ABU3CCK5_9FLAO</name>
<feature type="transmembrane region" description="Helical" evidence="7">
    <location>
        <begin position="25"/>
        <end position="44"/>
    </location>
</feature>
<feature type="transmembrane region" description="Helical" evidence="7">
    <location>
        <begin position="179"/>
        <end position="199"/>
    </location>
</feature>
<sequence>MRSIKDYHLPKELEDDLRSAKKIEWITVIYLISVVVVMYLVMGSSQAMKSAWLEDVLGLVPSVAFLISTHINSKAPNDRFRYGYHRVFSISFLIGAAALLGMGIFMIYDSSMSLIKTEHPTIGNRIIFGERIWMGWVMIVALIYSSVPSMILGFKKLPKAKTLHNKVLYTDAKAQKADYMTAFAAIVGIIGVGGGWWWADSVAALFISISVLKDGINYVSTAVTDLMDRSPVTLKEEKEVPLINEIKDLVLSWDWVKDANVRFREDGQVFMGEIAVVPKTTVDTEKLEEAYEKIYDYSWKISDVVIGPVKKLPKW</sequence>
<feature type="transmembrane region" description="Helical" evidence="7">
    <location>
        <begin position="87"/>
        <end position="108"/>
    </location>
</feature>
<comment type="subcellular location">
    <subcellularLocation>
        <location evidence="1">Membrane</location>
        <topology evidence="1">Multi-pass membrane protein</topology>
    </subcellularLocation>
</comment>
<dbReference type="SUPFAM" id="SSF161111">
    <property type="entry name" value="Cation efflux protein transmembrane domain-like"/>
    <property type="match status" value="1"/>
</dbReference>
<keyword evidence="10" id="KW-1185">Reference proteome</keyword>
<evidence type="ECO:0000256" key="3">
    <source>
        <dbReference type="ARBA" id="ARBA00022448"/>
    </source>
</evidence>
<evidence type="ECO:0000256" key="1">
    <source>
        <dbReference type="ARBA" id="ARBA00004141"/>
    </source>
</evidence>
<keyword evidence="6 7" id="KW-0472">Membrane</keyword>
<dbReference type="InterPro" id="IPR058533">
    <property type="entry name" value="Cation_efflux_TM"/>
</dbReference>
<keyword evidence="4 7" id="KW-0812">Transmembrane</keyword>
<dbReference type="PANTHER" id="PTHR43840:SF15">
    <property type="entry name" value="MITOCHONDRIAL METAL TRANSPORTER 1-RELATED"/>
    <property type="match status" value="1"/>
</dbReference>
<dbReference type="InterPro" id="IPR050291">
    <property type="entry name" value="CDF_Transporter"/>
</dbReference>
<comment type="similarity">
    <text evidence="2">Belongs to the cation diffusion facilitator (CDF) transporter (TC 2.A.4) family.</text>
</comment>
<dbReference type="Proteomes" id="UP001262889">
    <property type="component" value="Unassembled WGS sequence"/>
</dbReference>
<evidence type="ECO:0000256" key="5">
    <source>
        <dbReference type="ARBA" id="ARBA00022989"/>
    </source>
</evidence>
<evidence type="ECO:0000313" key="10">
    <source>
        <dbReference type="Proteomes" id="UP001262889"/>
    </source>
</evidence>
<dbReference type="InterPro" id="IPR027469">
    <property type="entry name" value="Cation_efflux_TMD_sf"/>
</dbReference>
<feature type="transmembrane region" description="Helical" evidence="7">
    <location>
        <begin position="133"/>
        <end position="154"/>
    </location>
</feature>
<reference evidence="9 10" key="1">
    <citation type="submission" date="2023-09" db="EMBL/GenBank/DDBJ databases">
        <authorList>
            <person name="Rey-Velasco X."/>
        </authorList>
    </citation>
    <scope>NUCLEOTIDE SEQUENCE [LARGE SCALE GENOMIC DNA]</scope>
    <source>
        <strain evidence="9 10">F363</strain>
    </source>
</reference>
<keyword evidence="5 7" id="KW-1133">Transmembrane helix</keyword>
<dbReference type="NCBIfam" id="TIGR01297">
    <property type="entry name" value="CDF"/>
    <property type="match status" value="1"/>
</dbReference>
<dbReference type="Gene3D" id="1.20.1510.10">
    <property type="entry name" value="Cation efflux protein transmembrane domain"/>
    <property type="match status" value="1"/>
</dbReference>
<evidence type="ECO:0000256" key="7">
    <source>
        <dbReference type="SAM" id="Phobius"/>
    </source>
</evidence>